<dbReference type="AlphaFoldDB" id="A0A6P1W015"/>
<gene>
    <name evidence="1" type="ORF">GJR95_20930</name>
</gene>
<name>A0A6P1W015_9BACT</name>
<organism evidence="1 2">
    <name type="scientific">Spirosoma endbachense</name>
    <dbReference type="NCBI Taxonomy" id="2666025"/>
    <lineage>
        <taxon>Bacteria</taxon>
        <taxon>Pseudomonadati</taxon>
        <taxon>Bacteroidota</taxon>
        <taxon>Cytophagia</taxon>
        <taxon>Cytophagales</taxon>
        <taxon>Cytophagaceae</taxon>
        <taxon>Spirosoma</taxon>
    </lineage>
</organism>
<dbReference type="KEGG" id="senf:GJR95_20930"/>
<sequence>MLSQNTPNKLSRRNWLRDAALATAGTVVLPSLLTGCTDHPPGLGSKPPLSQAELDLYDEAAKNLLRMRVWNDDLFIFTGAYEERVWALLKGGAEPSDWTKIIVEIFTDIGFGILEAAVEEFPGVGPIIAATATQIEKWGLEAKTEKGVDAAFGGFKAGYDDMMTAVSNSLLTLASSENNYANLQAAFAKGDIDFMGKKYTLKDLAENHFPDGSVPADSAQYEALRNTALLRFKKYIWNAMIIQAGNMTYHYLGVHEAGYYAGGANEHVRVNYYSQPGYEGSYVRGVYGGPTLDTYTFEEFYFEFDGKKLSADAAKELFIDSTPGHIINPAPNDKTKPLTGLWPRDYIYKQFHTEKPDFNGYFDVSKDEVGHSDKYLDFDPAADNYVFTGGDFPQLTKK</sequence>
<evidence type="ECO:0000313" key="2">
    <source>
        <dbReference type="Proteomes" id="UP000464577"/>
    </source>
</evidence>
<dbReference type="RefSeq" id="WP_162387730.1">
    <property type="nucleotide sequence ID" value="NZ_CP045997.1"/>
</dbReference>
<dbReference type="EMBL" id="CP045997">
    <property type="protein sequence ID" value="QHV97319.1"/>
    <property type="molecule type" value="Genomic_DNA"/>
</dbReference>
<keyword evidence="2" id="KW-1185">Reference proteome</keyword>
<reference evidence="1 2" key="1">
    <citation type="submission" date="2019-11" db="EMBL/GenBank/DDBJ databases">
        <title>Spirosoma endbachense sp. nov., isolated from a natural salt meadow.</title>
        <authorList>
            <person name="Rojas J."/>
            <person name="Ambika Manirajan B."/>
            <person name="Ratering S."/>
            <person name="Suarez C."/>
            <person name="Geissler-Plaum R."/>
            <person name="Schnell S."/>
        </authorList>
    </citation>
    <scope>NUCLEOTIDE SEQUENCE [LARGE SCALE GENOMIC DNA]</scope>
    <source>
        <strain evidence="1 2">I-24</strain>
    </source>
</reference>
<proteinExistence type="predicted"/>
<evidence type="ECO:0000313" key="1">
    <source>
        <dbReference type="EMBL" id="QHV97319.1"/>
    </source>
</evidence>
<dbReference type="Proteomes" id="UP000464577">
    <property type="component" value="Chromosome"/>
</dbReference>
<protein>
    <submittedName>
        <fullName evidence="1">Uncharacterized protein</fullName>
    </submittedName>
</protein>
<accession>A0A6P1W015</accession>